<keyword evidence="2" id="KW-1185">Reference proteome</keyword>
<dbReference type="Proteomes" id="UP000030854">
    <property type="component" value="Unassembled WGS sequence"/>
</dbReference>
<gene>
    <name evidence="1" type="ORF">EV44_g1307</name>
</gene>
<comment type="caution">
    <text evidence="1">The sequence shown here is derived from an EMBL/GenBank/DDBJ whole genome shotgun (WGS) entry which is preliminary data.</text>
</comment>
<organism evidence="1 2">
    <name type="scientific">Uncinula necator</name>
    <name type="common">Grape powdery mildew</name>
    <dbReference type="NCBI Taxonomy" id="52586"/>
    <lineage>
        <taxon>Eukaryota</taxon>
        <taxon>Fungi</taxon>
        <taxon>Dikarya</taxon>
        <taxon>Ascomycota</taxon>
        <taxon>Pezizomycotina</taxon>
        <taxon>Leotiomycetes</taxon>
        <taxon>Erysiphales</taxon>
        <taxon>Erysiphaceae</taxon>
        <taxon>Erysiphe</taxon>
    </lineage>
</organism>
<dbReference type="AlphaFoldDB" id="A0A0B1PDA1"/>
<reference evidence="1 2" key="1">
    <citation type="journal article" date="2014" name="BMC Genomics">
        <title>Adaptive genomic structural variation in the grape powdery mildew pathogen, Erysiphe necator.</title>
        <authorList>
            <person name="Jones L."/>
            <person name="Riaz S."/>
            <person name="Morales-Cruz A."/>
            <person name="Amrine K.C."/>
            <person name="McGuire B."/>
            <person name="Gubler W.D."/>
            <person name="Walker M.A."/>
            <person name="Cantu D."/>
        </authorList>
    </citation>
    <scope>NUCLEOTIDE SEQUENCE [LARGE SCALE GENOMIC DNA]</scope>
    <source>
        <strain evidence="2">c</strain>
    </source>
</reference>
<proteinExistence type="predicted"/>
<accession>A0A0B1PDA1</accession>
<protein>
    <submittedName>
        <fullName evidence="1">Uncharacterized protein</fullName>
    </submittedName>
</protein>
<evidence type="ECO:0000313" key="2">
    <source>
        <dbReference type="Proteomes" id="UP000030854"/>
    </source>
</evidence>
<sequence>MASIAARNVPSTSKSIEWTTVSRNRSKKKIFIKGEKWPGQLKKVEESKRRLIFIRQSGSPPKSPSTTQEILYATYMKLLRMKVPAHLGIIKLRYEERGNLTELTTVQTTADALVTRIKEEILQTALRFEAEITEIVAKQQWIYLKDHGAELGRYCNENELSQIREEIKAGPSALELLFVPRWISGHERMVNMARNGLKLHSSIWFTVST</sequence>
<evidence type="ECO:0000313" key="1">
    <source>
        <dbReference type="EMBL" id="KHJ34921.1"/>
    </source>
</evidence>
<name>A0A0B1PDA1_UNCNE</name>
<dbReference type="HOGENOM" id="CLU_114242_0_0_1"/>
<dbReference type="EMBL" id="JNVN01000623">
    <property type="protein sequence ID" value="KHJ34921.1"/>
    <property type="molecule type" value="Genomic_DNA"/>
</dbReference>